<protein>
    <submittedName>
        <fullName evidence="2">Uncharacterized protein</fullName>
    </submittedName>
</protein>
<feature type="transmembrane region" description="Helical" evidence="1">
    <location>
        <begin position="118"/>
        <end position="139"/>
    </location>
</feature>
<comment type="caution">
    <text evidence="2">The sequence shown here is derived from an EMBL/GenBank/DDBJ whole genome shotgun (WGS) entry which is preliminary data.</text>
</comment>
<dbReference type="Proteomes" id="UP000029736">
    <property type="component" value="Unassembled WGS sequence"/>
</dbReference>
<keyword evidence="1" id="KW-0812">Transmembrane</keyword>
<dbReference type="OrthoDB" id="9788724at2"/>
<dbReference type="PANTHER" id="PTHR31061:SF24">
    <property type="entry name" value="LD22376P"/>
    <property type="match status" value="1"/>
</dbReference>
<feature type="transmembrane region" description="Helical" evidence="1">
    <location>
        <begin position="12"/>
        <end position="34"/>
    </location>
</feature>
<proteinExistence type="predicted"/>
<feature type="transmembrane region" description="Helical" evidence="1">
    <location>
        <begin position="262"/>
        <end position="281"/>
    </location>
</feature>
<feature type="transmembrane region" description="Helical" evidence="1">
    <location>
        <begin position="409"/>
        <end position="429"/>
    </location>
</feature>
<dbReference type="PANTHER" id="PTHR31061">
    <property type="entry name" value="LD22376P"/>
    <property type="match status" value="1"/>
</dbReference>
<keyword evidence="3" id="KW-1185">Reference proteome</keyword>
<feature type="transmembrane region" description="Helical" evidence="1">
    <location>
        <begin position="151"/>
        <end position="170"/>
    </location>
</feature>
<feature type="transmembrane region" description="Helical" evidence="1">
    <location>
        <begin position="176"/>
        <end position="197"/>
    </location>
</feature>
<feature type="transmembrane region" description="Helical" evidence="1">
    <location>
        <begin position="325"/>
        <end position="344"/>
    </location>
</feature>
<feature type="transmembrane region" description="Helical" evidence="1">
    <location>
        <begin position="204"/>
        <end position="227"/>
    </location>
</feature>
<name>A0A098SD19_9BACT</name>
<keyword evidence="1" id="KW-0472">Membrane</keyword>
<dbReference type="STRING" id="1524460.IX84_06135"/>
<evidence type="ECO:0000256" key="1">
    <source>
        <dbReference type="SAM" id="Phobius"/>
    </source>
</evidence>
<gene>
    <name evidence="2" type="ORF">IX84_06135</name>
</gene>
<evidence type="ECO:0000313" key="3">
    <source>
        <dbReference type="Proteomes" id="UP000029736"/>
    </source>
</evidence>
<dbReference type="EMBL" id="JPOS01000014">
    <property type="protein sequence ID" value="KGE88882.1"/>
    <property type="molecule type" value="Genomic_DNA"/>
</dbReference>
<sequence>MTATTTKNQRLISLDIFRGMAIAGMILVNNPGSWSTVYPPLLHAKWHGWTPTDWVFPFFLFAVGMAIPLALGKRLGQPQGQILRKIGIRSLLIFGLGLLLAAFPHFKLTAAVPSGLLLLHYVLVAVFVVSLFLRGIALGQKPVKATLAQRSWYLVLASGAGIAFIGLFYADYSTLRIPGVLQRIAIVYAICALLFLNTSWKGQLGIAVALLLGYWGIMALVAVPGGIAPNLEPETNLGAWFDRTLLGTGHLWSQSKTWDPEGLLSTLPAIATGISGMLVTYWMQNEADDRRRFLGLLGAGVVLIALSELWNLAFPINKALWTSSYVLHSSGVALVFLSLIYWLADVKGYTTWGKPFYVYGANALFVFVLSGFVAKLSYTISWEAGGQAVTLKTWIYDTFYTSVLSPYNASLAFAITNVLFFWALAWLLYRNRIYIKV</sequence>
<keyword evidence="1" id="KW-1133">Transmembrane helix</keyword>
<feature type="transmembrane region" description="Helical" evidence="1">
    <location>
        <begin position="293"/>
        <end position="313"/>
    </location>
</feature>
<feature type="transmembrane region" description="Helical" evidence="1">
    <location>
        <begin position="356"/>
        <end position="374"/>
    </location>
</feature>
<dbReference type="AlphaFoldDB" id="A0A098SD19"/>
<feature type="transmembrane region" description="Helical" evidence="1">
    <location>
        <begin position="54"/>
        <end position="74"/>
    </location>
</feature>
<evidence type="ECO:0000313" key="2">
    <source>
        <dbReference type="EMBL" id="KGE88882.1"/>
    </source>
</evidence>
<organism evidence="2 3">
    <name type="scientific">Phaeodactylibacter xiamenensis</name>
    <dbReference type="NCBI Taxonomy" id="1524460"/>
    <lineage>
        <taxon>Bacteria</taxon>
        <taxon>Pseudomonadati</taxon>
        <taxon>Bacteroidota</taxon>
        <taxon>Saprospiria</taxon>
        <taxon>Saprospirales</taxon>
        <taxon>Haliscomenobacteraceae</taxon>
        <taxon>Phaeodactylibacter</taxon>
    </lineage>
</organism>
<feature type="transmembrane region" description="Helical" evidence="1">
    <location>
        <begin position="86"/>
        <end position="106"/>
    </location>
</feature>
<accession>A0A098SD19</accession>
<dbReference type="RefSeq" id="WP_044217477.1">
    <property type="nucleotide sequence ID" value="NZ_JBKAGJ010000001.1"/>
</dbReference>
<reference evidence="2 3" key="1">
    <citation type="journal article" date="2014" name="Int. J. Syst. Evol. Microbiol.">
        <title>Phaeodactylibacter xiamenensis gen. nov., sp. nov., a member of the family Saprospiraceae isolated from the marine alga Phaeodactylum tricornutum.</title>
        <authorList>
            <person name="Chen Z.Jr."/>
            <person name="Lei X."/>
            <person name="Lai Q."/>
            <person name="Li Y."/>
            <person name="Zhang B."/>
            <person name="Zhang J."/>
            <person name="Zhang H."/>
            <person name="Yang L."/>
            <person name="Zheng W."/>
            <person name="Tian Y."/>
            <person name="Yu Z."/>
            <person name="Xu H.Jr."/>
            <person name="Zheng T."/>
        </authorList>
    </citation>
    <scope>NUCLEOTIDE SEQUENCE [LARGE SCALE GENOMIC DNA]</scope>
    <source>
        <strain evidence="2 3">KD52</strain>
    </source>
</reference>